<dbReference type="STRING" id="1353952.A0A165DW81"/>
<dbReference type="OrthoDB" id="3364649at2759"/>
<name>A0A165DW81_9BASI</name>
<dbReference type="AlphaFoldDB" id="A0A165DW81"/>
<evidence type="ECO:0000256" key="1">
    <source>
        <dbReference type="SAM" id="MobiDB-lite"/>
    </source>
</evidence>
<feature type="region of interest" description="Disordered" evidence="1">
    <location>
        <begin position="338"/>
        <end position="392"/>
    </location>
</feature>
<sequence length="392" mass="43172">MISKNREMRRQTQERRRSSMGMRGRRISGSGTEDNSYPHASLPHDVFYKHIQYDPDAPPAARMRSLLQWCAYRAGQPIPAPSAGTRTSKRGKEKAHSVAEPDLPPLSTDAERLLKEIQDDIFGMVAASQIDTNTFSRRPIGNGGKKLKANEQNERNREREAADQAYFDQCKQEEAAWTSLIQSYNTIQSTVLKSIQAHAERNKSQSSSALNLAHLDDASKAAARAVAVELEDTSDGETVLNEKFAALQLKVDTLHQSAHVLSQLAQRADKHLSSHLITLQSRHQTRTAPLPPLTAPSTLSSANPNAPLSGLLSAVRPDARNTTAGGQDDPQLLLKALASKDVERQRREEAGDDEAQRRREGVADRRVTAVPPTPRRQQGTPGRRSTPGRGRG</sequence>
<dbReference type="GO" id="GO:0051301">
    <property type="term" value="P:cell division"/>
    <property type="evidence" value="ECO:0007669"/>
    <property type="project" value="InterPro"/>
</dbReference>
<feature type="compositionally biased region" description="Basic and acidic residues" evidence="1">
    <location>
        <begin position="1"/>
        <end position="17"/>
    </location>
</feature>
<organism evidence="2 3">
    <name type="scientific">Calocera cornea HHB12733</name>
    <dbReference type="NCBI Taxonomy" id="1353952"/>
    <lineage>
        <taxon>Eukaryota</taxon>
        <taxon>Fungi</taxon>
        <taxon>Dikarya</taxon>
        <taxon>Basidiomycota</taxon>
        <taxon>Agaricomycotina</taxon>
        <taxon>Dacrymycetes</taxon>
        <taxon>Dacrymycetales</taxon>
        <taxon>Dacrymycetaceae</taxon>
        <taxon>Calocera</taxon>
    </lineage>
</organism>
<feature type="region of interest" description="Disordered" evidence="1">
    <location>
        <begin position="136"/>
        <end position="161"/>
    </location>
</feature>
<dbReference type="EMBL" id="KV424031">
    <property type="protein sequence ID" value="KZT53667.1"/>
    <property type="molecule type" value="Genomic_DNA"/>
</dbReference>
<protein>
    <submittedName>
        <fullName evidence="2">Uncharacterized protein</fullName>
    </submittedName>
</protein>
<dbReference type="Pfam" id="PF08202">
    <property type="entry name" value="MIS13"/>
    <property type="match status" value="1"/>
</dbReference>
<proteinExistence type="predicted"/>
<keyword evidence="3" id="KW-1185">Reference proteome</keyword>
<feature type="region of interest" description="Disordered" evidence="1">
    <location>
        <begin position="1"/>
        <end position="41"/>
    </location>
</feature>
<accession>A0A165DW81</accession>
<feature type="compositionally biased region" description="Basic and acidic residues" evidence="1">
    <location>
        <begin position="338"/>
        <end position="367"/>
    </location>
</feature>
<gene>
    <name evidence="2" type="ORF">CALCODRAFT_40175</name>
</gene>
<reference evidence="2 3" key="1">
    <citation type="journal article" date="2016" name="Mol. Biol. Evol.">
        <title>Comparative Genomics of Early-Diverging Mushroom-Forming Fungi Provides Insights into the Origins of Lignocellulose Decay Capabilities.</title>
        <authorList>
            <person name="Nagy L.G."/>
            <person name="Riley R."/>
            <person name="Tritt A."/>
            <person name="Adam C."/>
            <person name="Daum C."/>
            <person name="Floudas D."/>
            <person name="Sun H."/>
            <person name="Yadav J.S."/>
            <person name="Pangilinan J."/>
            <person name="Larsson K.H."/>
            <person name="Matsuura K."/>
            <person name="Barry K."/>
            <person name="Labutti K."/>
            <person name="Kuo R."/>
            <person name="Ohm R.A."/>
            <person name="Bhattacharya S.S."/>
            <person name="Shirouzu T."/>
            <person name="Yoshinaga Y."/>
            <person name="Martin F.M."/>
            <person name="Grigoriev I.V."/>
            <person name="Hibbett D.S."/>
        </authorList>
    </citation>
    <scope>NUCLEOTIDE SEQUENCE [LARGE SCALE GENOMIC DNA]</scope>
    <source>
        <strain evidence="2 3">HHB12733</strain>
    </source>
</reference>
<dbReference type="PANTHER" id="PTHR14778:SF2">
    <property type="entry name" value="KINETOCHORE-ASSOCIATED PROTEIN DSN1 HOMOLOG"/>
    <property type="match status" value="1"/>
</dbReference>
<dbReference type="InParanoid" id="A0A165DW81"/>
<evidence type="ECO:0000313" key="2">
    <source>
        <dbReference type="EMBL" id="KZT53667.1"/>
    </source>
</evidence>
<dbReference type="InterPro" id="IPR013218">
    <property type="entry name" value="Dsn1/Mis13"/>
</dbReference>
<dbReference type="GO" id="GO:0000444">
    <property type="term" value="C:MIS12/MIND type complex"/>
    <property type="evidence" value="ECO:0007669"/>
    <property type="project" value="InterPro"/>
</dbReference>
<evidence type="ECO:0000313" key="3">
    <source>
        <dbReference type="Proteomes" id="UP000076842"/>
    </source>
</evidence>
<feature type="compositionally biased region" description="Low complexity" evidence="1">
    <location>
        <begin position="19"/>
        <end position="31"/>
    </location>
</feature>
<feature type="compositionally biased region" description="Basic and acidic residues" evidence="1">
    <location>
        <begin position="148"/>
        <end position="161"/>
    </location>
</feature>
<dbReference type="PANTHER" id="PTHR14778">
    <property type="entry name" value="KINETOCHORE-ASSOCIATED PROTEIN DSN1 HOMOLOG"/>
    <property type="match status" value="1"/>
</dbReference>
<feature type="compositionally biased region" description="Low complexity" evidence="1">
    <location>
        <begin position="375"/>
        <end position="392"/>
    </location>
</feature>
<dbReference type="Proteomes" id="UP000076842">
    <property type="component" value="Unassembled WGS sequence"/>
</dbReference>
<feature type="region of interest" description="Disordered" evidence="1">
    <location>
        <begin position="281"/>
        <end position="311"/>
    </location>
</feature>
<dbReference type="GO" id="GO:0007059">
    <property type="term" value="P:chromosome segregation"/>
    <property type="evidence" value="ECO:0007669"/>
    <property type="project" value="InterPro"/>
</dbReference>
<feature type="region of interest" description="Disordered" evidence="1">
    <location>
        <begin position="77"/>
        <end position="106"/>
    </location>
</feature>